<evidence type="ECO:0000256" key="7">
    <source>
        <dbReference type="PIRSR" id="PIRSR005586-2"/>
    </source>
</evidence>
<sequence length="109" mass="12352">MEFCPKCGGIMVPTVLNGKKVLKCTHCGYIAEGNNPNTYKLSQKIERNPKDTVTLVDVDVSTLPVVEFKCENCGNDKAYVYELQTRAGDEPATRFYICTRCRKVYREYA</sequence>
<accession>A0A3G1A964</accession>
<dbReference type="SMART" id="SM00661">
    <property type="entry name" value="RPOL9"/>
    <property type="match status" value="1"/>
</dbReference>
<dbReference type="Gene3D" id="2.20.25.10">
    <property type="match status" value="1"/>
</dbReference>
<feature type="binding site" evidence="6">
    <location>
        <position position="101"/>
    </location>
    <ligand>
        <name>Zn(2+)</name>
        <dbReference type="ChEBI" id="CHEBI:29105"/>
        <label>2</label>
    </ligand>
</feature>
<dbReference type="SMART" id="SM00440">
    <property type="entry name" value="ZnF_C2C2"/>
    <property type="match status" value="1"/>
</dbReference>
<feature type="binding site" evidence="6">
    <location>
        <position position="73"/>
    </location>
    <ligand>
        <name>Zn(2+)</name>
        <dbReference type="ChEBI" id="CHEBI:29105"/>
        <label>2</label>
    </ligand>
</feature>
<dbReference type="GeneID" id="16573540"/>
<dbReference type="KEGG" id="tcb:TCARB_1922"/>
<keyword evidence="1 6" id="KW-0479">Metal-binding</keyword>
<evidence type="ECO:0000256" key="3">
    <source>
        <dbReference type="ARBA" id="ARBA00022833"/>
    </source>
</evidence>
<dbReference type="GO" id="GO:0006351">
    <property type="term" value="P:DNA-templated transcription"/>
    <property type="evidence" value="ECO:0007669"/>
    <property type="project" value="InterPro"/>
</dbReference>
<evidence type="ECO:0000313" key="10">
    <source>
        <dbReference type="EMBL" id="AJB42958.1"/>
    </source>
</evidence>
<keyword evidence="4" id="KW-0805">Transcription regulation</keyword>
<feature type="binding site" evidence="6">
    <location>
        <position position="4"/>
    </location>
    <ligand>
        <name>Zn(2+)</name>
        <dbReference type="ChEBI" id="CHEBI:29105"/>
        <label>1</label>
    </ligand>
</feature>
<evidence type="ECO:0000256" key="8">
    <source>
        <dbReference type="RuleBase" id="RU003474"/>
    </source>
</evidence>
<dbReference type="GO" id="GO:0003899">
    <property type="term" value="F:DNA-directed RNA polymerase activity"/>
    <property type="evidence" value="ECO:0007669"/>
    <property type="project" value="InterPro"/>
</dbReference>
<feature type="binding site" evidence="6">
    <location>
        <position position="98"/>
    </location>
    <ligand>
        <name>Zn(2+)</name>
        <dbReference type="ChEBI" id="CHEBI:29105"/>
        <label>2</label>
    </ligand>
</feature>
<dbReference type="NCBIfam" id="TIGR01384">
    <property type="entry name" value="TFS_arch"/>
    <property type="match status" value="1"/>
</dbReference>
<dbReference type="InterPro" id="IPR001529">
    <property type="entry name" value="Zn_ribbon_RPB9"/>
</dbReference>
<dbReference type="SUPFAM" id="SSF57783">
    <property type="entry name" value="Zinc beta-ribbon"/>
    <property type="match status" value="1"/>
</dbReference>
<dbReference type="PIRSF" id="PIRSF005586">
    <property type="entry name" value="RNApol_RpoM"/>
    <property type="match status" value="1"/>
</dbReference>
<dbReference type="Pfam" id="PF01096">
    <property type="entry name" value="Zn_ribbon_TFIIS"/>
    <property type="match status" value="1"/>
</dbReference>
<protein>
    <submittedName>
        <fullName evidence="10">Transcription factor S</fullName>
    </submittedName>
</protein>
<organism evidence="10 11">
    <name type="scientific">Thermofilum adornatum 1505</name>
    <dbReference type="NCBI Taxonomy" id="697581"/>
    <lineage>
        <taxon>Archaea</taxon>
        <taxon>Thermoproteota</taxon>
        <taxon>Thermoprotei</taxon>
        <taxon>Thermofilales</taxon>
        <taxon>Thermofilaceae</taxon>
        <taxon>Thermofilum</taxon>
    </lineage>
</organism>
<dbReference type="GO" id="GO:0008270">
    <property type="term" value="F:zinc ion binding"/>
    <property type="evidence" value="ECO:0007669"/>
    <property type="project" value="UniProtKB-KW"/>
</dbReference>
<evidence type="ECO:0000256" key="6">
    <source>
        <dbReference type="PIRSR" id="PIRSR005586-1"/>
    </source>
</evidence>
<dbReference type="PROSITE" id="PS51133">
    <property type="entry name" value="ZF_TFIIS_2"/>
    <property type="match status" value="1"/>
</dbReference>
<feature type="binding site" evidence="6">
    <location>
        <position position="7"/>
    </location>
    <ligand>
        <name>Zn(2+)</name>
        <dbReference type="ChEBI" id="CHEBI:29105"/>
        <label>1</label>
    </ligand>
</feature>
<feature type="domain" description="TFIIS-type" evidence="9">
    <location>
        <begin position="66"/>
        <end position="106"/>
    </location>
</feature>
<dbReference type="InterPro" id="IPR012164">
    <property type="entry name" value="Rpa12/Rpb9/Rpc10/TFS"/>
</dbReference>
<dbReference type="GO" id="GO:0006355">
    <property type="term" value="P:regulation of DNA-templated transcription"/>
    <property type="evidence" value="ECO:0007669"/>
    <property type="project" value="InterPro"/>
</dbReference>
<keyword evidence="2 7" id="KW-0863">Zinc-finger</keyword>
<reference evidence="11" key="1">
    <citation type="book" date="2010" name="EXTREMOPHILES" publisher="0:0-0">
        <title>Complete genome sequences of ten hyperthermophilic archaea reveal their metabolic capabilities and possible ecological roles.</title>
        <editorList>
            <person name="?"/>
        </editorList>
        <authorList>
            <person name="Ravin N.V."/>
            <person name="Mardanov A.V."/>
            <person name="Bonch-Osmolovskaya E.A."/>
            <person name="Skryabin K.G."/>
        </authorList>
    </citation>
    <scope>NUCLEOTIDE SEQUENCE [LARGE SCALE GENOMIC DNA]</scope>
    <source>
        <strain evidence="11">1505</strain>
    </source>
</reference>
<evidence type="ECO:0000256" key="2">
    <source>
        <dbReference type="ARBA" id="ARBA00022771"/>
    </source>
</evidence>
<feature type="binding site" evidence="6">
    <location>
        <position position="27"/>
    </location>
    <ligand>
        <name>Zn(2+)</name>
        <dbReference type="ChEBI" id="CHEBI:29105"/>
        <label>1</label>
    </ligand>
</feature>
<dbReference type="STRING" id="697581.TCARB_1922"/>
<feature type="zinc finger region" description="C4-type" evidence="7">
    <location>
        <begin position="4"/>
        <end position="27"/>
    </location>
</feature>
<dbReference type="Proteomes" id="UP000266720">
    <property type="component" value="Chromosome"/>
</dbReference>
<dbReference type="GO" id="GO:0003676">
    <property type="term" value="F:nucleic acid binding"/>
    <property type="evidence" value="ECO:0007669"/>
    <property type="project" value="InterPro"/>
</dbReference>
<dbReference type="AlphaFoldDB" id="A0A3G1A964"/>
<dbReference type="Pfam" id="PF02150">
    <property type="entry name" value="Zn_ribbon_RPB9"/>
    <property type="match status" value="1"/>
</dbReference>
<evidence type="ECO:0000256" key="1">
    <source>
        <dbReference type="ARBA" id="ARBA00022723"/>
    </source>
</evidence>
<name>A0A3G1A964_9CREN</name>
<dbReference type="PANTHER" id="PTHR11239:SF12">
    <property type="entry name" value="DNA-DIRECTED RNA POLYMERASE III SUBUNIT RPC10"/>
    <property type="match status" value="1"/>
</dbReference>
<dbReference type="CDD" id="cd10511">
    <property type="entry name" value="Zn-ribbon_TFS"/>
    <property type="match status" value="1"/>
</dbReference>
<evidence type="ECO:0000256" key="4">
    <source>
        <dbReference type="ARBA" id="ARBA00023015"/>
    </source>
</evidence>
<feature type="binding site" evidence="6">
    <location>
        <position position="70"/>
    </location>
    <ligand>
        <name>Zn(2+)</name>
        <dbReference type="ChEBI" id="CHEBI:29105"/>
        <label>2</label>
    </ligand>
</feature>
<evidence type="ECO:0000259" key="9">
    <source>
        <dbReference type="PROSITE" id="PS51133"/>
    </source>
</evidence>
<dbReference type="PANTHER" id="PTHR11239">
    <property type="entry name" value="DNA-DIRECTED RNA POLYMERASE"/>
    <property type="match status" value="1"/>
</dbReference>
<feature type="binding site" evidence="6">
    <location>
        <position position="24"/>
    </location>
    <ligand>
        <name>Zn(2+)</name>
        <dbReference type="ChEBI" id="CHEBI:29105"/>
        <label>1</label>
    </ligand>
</feature>
<evidence type="ECO:0000313" key="11">
    <source>
        <dbReference type="Proteomes" id="UP000266720"/>
    </source>
</evidence>
<dbReference type="EMBL" id="CP007493">
    <property type="protein sequence ID" value="AJB42958.1"/>
    <property type="molecule type" value="Genomic_DNA"/>
</dbReference>
<gene>
    <name evidence="10" type="ORF">TCARB_1922</name>
</gene>
<dbReference type="InterPro" id="IPR001222">
    <property type="entry name" value="Znf_TFIIS"/>
</dbReference>
<evidence type="ECO:0000256" key="5">
    <source>
        <dbReference type="PIRNR" id="PIRNR005586"/>
    </source>
</evidence>
<proteinExistence type="inferred from homology"/>
<keyword evidence="3 6" id="KW-0862">Zinc</keyword>
<dbReference type="RefSeq" id="WP_148682227.1">
    <property type="nucleotide sequence ID" value="NZ_CP007493.1"/>
</dbReference>
<keyword evidence="5 8" id="KW-0804">Transcription</keyword>
<dbReference type="InterPro" id="IPR006288">
    <property type="entry name" value="TFS"/>
</dbReference>
<comment type="similarity">
    <text evidence="5 8">Belongs to the archaeal rpoM/eukaryotic RPA12/RPB9/RPC11 RNA polymerase family.</text>
</comment>